<organism evidence="9 10">
    <name type="scientific">Helobdella robusta</name>
    <name type="common">Californian leech</name>
    <dbReference type="NCBI Taxonomy" id="6412"/>
    <lineage>
        <taxon>Eukaryota</taxon>
        <taxon>Metazoa</taxon>
        <taxon>Spiralia</taxon>
        <taxon>Lophotrochozoa</taxon>
        <taxon>Annelida</taxon>
        <taxon>Clitellata</taxon>
        <taxon>Hirudinea</taxon>
        <taxon>Rhynchobdellida</taxon>
        <taxon>Glossiphoniidae</taxon>
        <taxon>Helobdella</taxon>
    </lineage>
</organism>
<evidence type="ECO:0000256" key="2">
    <source>
        <dbReference type="ARBA" id="ARBA00022525"/>
    </source>
</evidence>
<dbReference type="CTD" id="20212550"/>
<protein>
    <recommendedName>
        <fullName evidence="7">VWFA domain-containing protein</fullName>
    </recommendedName>
</protein>
<evidence type="ECO:0000256" key="5">
    <source>
        <dbReference type="ARBA" id="ARBA00023180"/>
    </source>
</evidence>
<dbReference type="InParanoid" id="T1FUQ4"/>
<dbReference type="RefSeq" id="XP_009024215.1">
    <property type="nucleotide sequence ID" value="XM_009025967.1"/>
</dbReference>
<accession>T1FUQ4</accession>
<dbReference type="PANTHER" id="PTHR24020:SF20">
    <property type="entry name" value="PH DOMAIN-CONTAINING PROTEIN"/>
    <property type="match status" value="1"/>
</dbReference>
<evidence type="ECO:0000256" key="4">
    <source>
        <dbReference type="ARBA" id="ARBA00022737"/>
    </source>
</evidence>
<sequence>MKIFLVPCLIVSTILSVQGAVDETLVERARGFAVVQSVCAKINLACIFPEDKLILRRIAYVESNDGLDGDAYQPGYYGGIWKVDESNFLATKSLNPSLQSSIYAEFNIDWKTVSWKDLLKPFYSGLAARIYLSMVSPNIPRSAEDQALLWNQNYRKNGQTSVFVDKVNKLNTGCKQGVADIALIVDGSGSIGINNFNVVKSFLKNLTESLNIGPDPELHTRISVVQFSNSVQQEFDLNDHSTLAGYGTAVDKMGYLNSGTATNIALDFLATESFLQSSGARGAGIPKIGIVMTDGHSNNLRDTLEAAKRLHQKDITVIAIGIGENINNEELKAIATDPDCKNVFRLDGFFDLEALKESIEITTCEAPIYVSNEEPMNFTLPPFESKNIKITVSPSGLTIEIGGGDGVVFFSNETYPTSSFYDMKINMFFDIPAVAYFPGSTKLIDRYVYSRIESNTDKPCSYEIETVNKEINRCDPNPCPSHQKCVPKKHFSYGCIDEPRTSTTYNCEDKNPCTNENADLGKFFFPHDDRTKYVQCGQWETCHEMTCRPGMVWSSRANTCVMS</sequence>
<reference evidence="10" key="1">
    <citation type="submission" date="2012-12" db="EMBL/GenBank/DDBJ databases">
        <authorList>
            <person name="Hellsten U."/>
            <person name="Grimwood J."/>
            <person name="Chapman J.A."/>
            <person name="Shapiro H."/>
            <person name="Aerts A."/>
            <person name="Otillar R.P."/>
            <person name="Terry A.Y."/>
            <person name="Boore J.L."/>
            <person name="Simakov O."/>
            <person name="Marletaz F."/>
            <person name="Cho S.-J."/>
            <person name="Edsinger-Gonzales E."/>
            <person name="Havlak P."/>
            <person name="Kuo D.-H."/>
            <person name="Larsson T."/>
            <person name="Lv J."/>
            <person name="Arendt D."/>
            <person name="Savage R."/>
            <person name="Osoegawa K."/>
            <person name="de Jong P."/>
            <person name="Lindberg D.R."/>
            <person name="Seaver E.C."/>
            <person name="Weisblat D.A."/>
            <person name="Putnam N.H."/>
            <person name="Grigoriev I.V."/>
            <person name="Rokhsar D.S."/>
        </authorList>
    </citation>
    <scope>NUCLEOTIDE SEQUENCE</scope>
</reference>
<dbReference type="SUPFAM" id="SSF57625">
    <property type="entry name" value="Invertebrate chitin-binding proteins"/>
    <property type="match status" value="1"/>
</dbReference>
<dbReference type="STRING" id="6412.T1FUQ4"/>
<dbReference type="Pfam" id="PF00092">
    <property type="entry name" value="VWA"/>
    <property type="match status" value="1"/>
</dbReference>
<reference evidence="8 10" key="2">
    <citation type="journal article" date="2013" name="Nature">
        <title>Insights into bilaterian evolution from three spiralian genomes.</title>
        <authorList>
            <person name="Simakov O."/>
            <person name="Marletaz F."/>
            <person name="Cho S.J."/>
            <person name="Edsinger-Gonzales E."/>
            <person name="Havlak P."/>
            <person name="Hellsten U."/>
            <person name="Kuo D.H."/>
            <person name="Larsson T."/>
            <person name="Lv J."/>
            <person name="Arendt D."/>
            <person name="Savage R."/>
            <person name="Osoegawa K."/>
            <person name="de Jong P."/>
            <person name="Grimwood J."/>
            <person name="Chapman J.A."/>
            <person name="Shapiro H."/>
            <person name="Aerts A."/>
            <person name="Otillar R.P."/>
            <person name="Terry A.Y."/>
            <person name="Boore J.L."/>
            <person name="Grigoriev I.V."/>
            <person name="Lindberg D.R."/>
            <person name="Seaver E.C."/>
            <person name="Weisblat D.A."/>
            <person name="Putnam N.H."/>
            <person name="Rokhsar D.S."/>
        </authorList>
    </citation>
    <scope>NUCLEOTIDE SEQUENCE</scope>
</reference>
<feature type="chain" id="PRO_5010981032" description="VWFA domain-containing protein" evidence="6">
    <location>
        <begin position="20"/>
        <end position="563"/>
    </location>
</feature>
<dbReference type="InterPro" id="IPR036465">
    <property type="entry name" value="vWFA_dom_sf"/>
</dbReference>
<dbReference type="Proteomes" id="UP000015101">
    <property type="component" value="Unassembled WGS sequence"/>
</dbReference>
<dbReference type="eggNOG" id="KOG1217">
    <property type="taxonomic scope" value="Eukaryota"/>
</dbReference>
<evidence type="ECO:0000256" key="3">
    <source>
        <dbReference type="ARBA" id="ARBA00022729"/>
    </source>
</evidence>
<dbReference type="FunFam" id="3.40.50.410:FF:000004">
    <property type="entry name" value="collagen alpha-6(VI) chain"/>
    <property type="match status" value="1"/>
</dbReference>
<keyword evidence="3 6" id="KW-0732">Signal</keyword>
<evidence type="ECO:0000259" key="7">
    <source>
        <dbReference type="PROSITE" id="PS50234"/>
    </source>
</evidence>
<evidence type="ECO:0000313" key="9">
    <source>
        <dbReference type="EnsemblMetazoa" id="HelroP193192"/>
    </source>
</evidence>
<dbReference type="OrthoDB" id="6132182at2759"/>
<dbReference type="EMBL" id="AMQM01006197">
    <property type="status" value="NOT_ANNOTATED_CDS"/>
    <property type="molecule type" value="Genomic_DNA"/>
</dbReference>
<dbReference type="PROSITE" id="PS50234">
    <property type="entry name" value="VWFA"/>
    <property type="match status" value="1"/>
</dbReference>
<gene>
    <name evidence="9" type="primary">20212550</name>
    <name evidence="8" type="ORF">HELRODRAFT_193192</name>
</gene>
<dbReference type="AlphaFoldDB" id="T1FUQ4"/>
<dbReference type="InterPro" id="IPR050525">
    <property type="entry name" value="ECM_Assembly_Org"/>
</dbReference>
<dbReference type="SMART" id="SM00327">
    <property type="entry name" value="VWA"/>
    <property type="match status" value="1"/>
</dbReference>
<dbReference type="GO" id="GO:0008061">
    <property type="term" value="F:chitin binding"/>
    <property type="evidence" value="ECO:0007669"/>
    <property type="project" value="InterPro"/>
</dbReference>
<keyword evidence="5" id="KW-0325">Glycoprotein</keyword>
<dbReference type="OMA" id="MAKIHDS"/>
<keyword evidence="4" id="KW-0677">Repeat</keyword>
<feature type="domain" description="VWFA" evidence="7">
    <location>
        <begin position="180"/>
        <end position="359"/>
    </location>
</feature>
<dbReference type="HOGENOM" id="CLU_434307_0_0_1"/>
<feature type="signal peptide" evidence="6">
    <location>
        <begin position="1"/>
        <end position="19"/>
    </location>
</feature>
<dbReference type="PRINTS" id="PR00453">
    <property type="entry name" value="VWFADOMAIN"/>
</dbReference>
<dbReference type="Gene3D" id="3.40.50.410">
    <property type="entry name" value="von Willebrand factor, type A domain"/>
    <property type="match status" value="1"/>
</dbReference>
<dbReference type="EMBL" id="KB097304">
    <property type="protein sequence ID" value="ESN97759.1"/>
    <property type="molecule type" value="Genomic_DNA"/>
</dbReference>
<proteinExistence type="predicted"/>
<dbReference type="KEGG" id="hro:HELRODRAFT_193192"/>
<evidence type="ECO:0000256" key="1">
    <source>
        <dbReference type="ARBA" id="ARBA00004613"/>
    </source>
</evidence>
<evidence type="ECO:0000313" key="8">
    <source>
        <dbReference type="EMBL" id="ESN97759.1"/>
    </source>
</evidence>
<keyword evidence="2" id="KW-0964">Secreted</keyword>
<dbReference type="InterPro" id="IPR002035">
    <property type="entry name" value="VWF_A"/>
</dbReference>
<evidence type="ECO:0000256" key="6">
    <source>
        <dbReference type="SAM" id="SignalP"/>
    </source>
</evidence>
<dbReference type="EnsemblMetazoa" id="HelroT193192">
    <property type="protein sequence ID" value="HelroP193192"/>
    <property type="gene ID" value="HelroG193192"/>
</dbReference>
<dbReference type="GO" id="GO:0005576">
    <property type="term" value="C:extracellular region"/>
    <property type="evidence" value="ECO:0007669"/>
    <property type="project" value="UniProtKB-SubCell"/>
</dbReference>
<dbReference type="SUPFAM" id="SSF53300">
    <property type="entry name" value="vWA-like"/>
    <property type="match status" value="1"/>
</dbReference>
<name>T1FUQ4_HELRO</name>
<keyword evidence="10" id="KW-1185">Reference proteome</keyword>
<dbReference type="PANTHER" id="PTHR24020">
    <property type="entry name" value="COLLAGEN ALPHA"/>
    <property type="match status" value="1"/>
</dbReference>
<dbReference type="InterPro" id="IPR036508">
    <property type="entry name" value="Chitin-bd_dom_sf"/>
</dbReference>
<dbReference type="GeneID" id="20212550"/>
<evidence type="ECO:0000313" key="10">
    <source>
        <dbReference type="Proteomes" id="UP000015101"/>
    </source>
</evidence>
<comment type="subcellular location">
    <subcellularLocation>
        <location evidence="1">Secreted</location>
    </subcellularLocation>
</comment>
<dbReference type="CDD" id="cd01472">
    <property type="entry name" value="vWA_collagen"/>
    <property type="match status" value="1"/>
</dbReference>
<reference evidence="9" key="3">
    <citation type="submission" date="2015-06" db="UniProtKB">
        <authorList>
            <consortium name="EnsemblMetazoa"/>
        </authorList>
    </citation>
    <scope>IDENTIFICATION</scope>
</reference>